<organism evidence="2 3">
    <name type="scientific">Acetobacter malorum</name>
    <dbReference type="NCBI Taxonomy" id="178901"/>
    <lineage>
        <taxon>Bacteria</taxon>
        <taxon>Pseudomonadati</taxon>
        <taxon>Pseudomonadota</taxon>
        <taxon>Alphaproteobacteria</taxon>
        <taxon>Acetobacterales</taxon>
        <taxon>Acetobacteraceae</taxon>
        <taxon>Acetobacter</taxon>
    </lineage>
</organism>
<feature type="transmembrane region" description="Helical" evidence="1">
    <location>
        <begin position="55"/>
        <end position="77"/>
    </location>
</feature>
<keyword evidence="1" id="KW-1133">Transmembrane helix</keyword>
<evidence type="ECO:0008006" key="4">
    <source>
        <dbReference type="Google" id="ProtNLM"/>
    </source>
</evidence>
<keyword evidence="1" id="KW-0472">Membrane</keyword>
<gene>
    <name evidence="2" type="ORF">HK23_06330</name>
</gene>
<dbReference type="AlphaFoldDB" id="A0A1Y3G7Q5"/>
<sequence length="135" mass="14748">MMTYAHATAGNGSPHTASHTAEDIAHRLRRVRRLAWILDAAFRLPGTRFRVGVDAIVGLLPVGGSVVMGLVSLYIVWEAWRLRVPTSLLARMVGNVLLETAVDTVPIAGDLFDAAFKANLRNVALLEQYFGHTAR</sequence>
<dbReference type="PANTHER" id="PTHR35519:SF2">
    <property type="entry name" value="PH DOMAIN PROTEIN"/>
    <property type="match status" value="1"/>
</dbReference>
<dbReference type="Pfam" id="PF13430">
    <property type="entry name" value="DUF4112"/>
    <property type="match status" value="1"/>
</dbReference>
<proteinExistence type="predicted"/>
<keyword evidence="1" id="KW-0812">Transmembrane</keyword>
<dbReference type="PANTHER" id="PTHR35519">
    <property type="entry name" value="MEMBRANE PROTEINS"/>
    <property type="match status" value="1"/>
</dbReference>
<evidence type="ECO:0000256" key="1">
    <source>
        <dbReference type="SAM" id="Phobius"/>
    </source>
</evidence>
<protein>
    <recommendedName>
        <fullName evidence="4">DUF4112 domain-containing protein</fullName>
    </recommendedName>
</protein>
<name>A0A1Y3G7Q5_9PROT</name>
<accession>A0A1Y3G7Q5</accession>
<evidence type="ECO:0000313" key="3">
    <source>
        <dbReference type="Proteomes" id="UP000242683"/>
    </source>
</evidence>
<dbReference type="InterPro" id="IPR025187">
    <property type="entry name" value="DUF4112"/>
</dbReference>
<dbReference type="EMBL" id="JOPG01000021">
    <property type="protein sequence ID" value="OUJ05193.1"/>
    <property type="molecule type" value="Genomic_DNA"/>
</dbReference>
<comment type="caution">
    <text evidence="2">The sequence shown here is derived from an EMBL/GenBank/DDBJ whole genome shotgun (WGS) entry which is preliminary data.</text>
</comment>
<dbReference type="Proteomes" id="UP000242683">
    <property type="component" value="Unassembled WGS sequence"/>
</dbReference>
<evidence type="ECO:0000313" key="2">
    <source>
        <dbReference type="EMBL" id="OUJ05193.1"/>
    </source>
</evidence>
<reference evidence="3" key="1">
    <citation type="submission" date="2014-06" db="EMBL/GenBank/DDBJ databases">
        <authorList>
            <person name="Winans N.J."/>
            <person name="Newell P.D."/>
            <person name="Douglas A.E."/>
        </authorList>
    </citation>
    <scope>NUCLEOTIDE SEQUENCE [LARGE SCALE GENOMIC DNA]</scope>
    <source>
        <strain evidence="3">DsW_057</strain>
    </source>
</reference>